<proteinExistence type="predicted"/>
<keyword evidence="2" id="KW-1185">Reference proteome</keyword>
<comment type="caution">
    <text evidence="1">The sequence shown here is derived from an EMBL/GenBank/DDBJ whole genome shotgun (WGS) entry which is preliminary data.</text>
</comment>
<reference evidence="1 2" key="1">
    <citation type="submission" date="2020-08" db="EMBL/GenBank/DDBJ databases">
        <title>A Genomic Blueprint of the Chicken Gut Microbiome.</title>
        <authorList>
            <person name="Gilroy R."/>
            <person name="Ravi A."/>
            <person name="Getino M."/>
            <person name="Pursley I."/>
            <person name="Horton D.L."/>
            <person name="Alikhan N.-F."/>
            <person name="Baker D."/>
            <person name="Gharbi K."/>
            <person name="Hall N."/>
            <person name="Watson M."/>
            <person name="Adriaenssens E.M."/>
            <person name="Foster-Nyarko E."/>
            <person name="Jarju S."/>
            <person name="Secka A."/>
            <person name="Antonio M."/>
            <person name="Oren A."/>
            <person name="Chaudhuri R."/>
            <person name="La Ragione R.M."/>
            <person name="Hildebrand F."/>
            <person name="Pallen M.J."/>
        </authorList>
    </citation>
    <scope>NUCLEOTIDE SEQUENCE [LARGE SCALE GENOMIC DNA]</scope>
    <source>
        <strain evidence="1 2">Sa2CUA10</strain>
    </source>
</reference>
<dbReference type="RefSeq" id="WP_191753286.1">
    <property type="nucleotide sequence ID" value="NZ_JACSQM010000003.1"/>
</dbReference>
<organism evidence="1 2">
    <name type="scientific">Fictibacillus norfolkensis</name>
    <dbReference type="NCBI Taxonomy" id="2762233"/>
    <lineage>
        <taxon>Bacteria</taxon>
        <taxon>Bacillati</taxon>
        <taxon>Bacillota</taxon>
        <taxon>Bacilli</taxon>
        <taxon>Bacillales</taxon>
        <taxon>Fictibacillaceae</taxon>
        <taxon>Fictibacillus</taxon>
    </lineage>
</organism>
<evidence type="ECO:0000313" key="2">
    <source>
        <dbReference type="Proteomes" id="UP000603641"/>
    </source>
</evidence>
<protein>
    <submittedName>
        <fullName evidence="1">Uncharacterized protein</fullName>
    </submittedName>
</protein>
<name>A0ABR8SKB4_9BACL</name>
<sequence>MMKINKKFLIGMTIVLFSIFGFADNAGSPKLKESVKVTEILQTSE</sequence>
<evidence type="ECO:0000313" key="1">
    <source>
        <dbReference type="EMBL" id="MBD7963885.1"/>
    </source>
</evidence>
<dbReference type="EMBL" id="JACSQM010000003">
    <property type="protein sequence ID" value="MBD7963885.1"/>
    <property type="molecule type" value="Genomic_DNA"/>
</dbReference>
<accession>A0ABR8SKB4</accession>
<dbReference type="Proteomes" id="UP000603641">
    <property type="component" value="Unassembled WGS sequence"/>
</dbReference>
<gene>
    <name evidence="1" type="ORF">H9648_07420</name>
</gene>